<dbReference type="PROSITE" id="PS50893">
    <property type="entry name" value="ABC_TRANSPORTER_2"/>
    <property type="match status" value="1"/>
</dbReference>
<dbReference type="Proteomes" id="UP000033847">
    <property type="component" value="Unassembled WGS sequence"/>
</dbReference>
<dbReference type="PROSITE" id="PS00211">
    <property type="entry name" value="ABC_TRANSPORTER_1"/>
    <property type="match status" value="1"/>
</dbReference>
<keyword evidence="2" id="KW-0813">Transport</keyword>
<dbReference type="PANTHER" id="PTHR42798:SF6">
    <property type="entry name" value="CELL DIVISION ATP-BINDING PROTEIN FTSE"/>
    <property type="match status" value="1"/>
</dbReference>
<dbReference type="PANTHER" id="PTHR42798">
    <property type="entry name" value="LIPOPROTEIN-RELEASING SYSTEM ATP-BINDING PROTEIN LOLD"/>
    <property type="match status" value="1"/>
</dbReference>
<dbReference type="SUPFAM" id="SSF52540">
    <property type="entry name" value="P-loop containing nucleoside triphosphate hydrolases"/>
    <property type="match status" value="1"/>
</dbReference>
<comment type="caution">
    <text evidence="6">The sequence shown here is derived from an EMBL/GenBank/DDBJ whole genome shotgun (WGS) entry which is preliminary data.</text>
</comment>
<gene>
    <name evidence="6" type="ORF">UV00_C0005G0024</name>
</gene>
<dbReference type="GO" id="GO:0005524">
    <property type="term" value="F:ATP binding"/>
    <property type="evidence" value="ECO:0007669"/>
    <property type="project" value="UniProtKB-KW"/>
</dbReference>
<dbReference type="InterPro" id="IPR017911">
    <property type="entry name" value="MacB-like_ATP-bd"/>
</dbReference>
<name>A0A0G1AXL6_UNCKA</name>
<organism evidence="6 7">
    <name type="scientific">candidate division WWE3 bacterium GW2011_GWF1_42_14</name>
    <dbReference type="NCBI Taxonomy" id="1619138"/>
    <lineage>
        <taxon>Bacteria</taxon>
        <taxon>Katanobacteria</taxon>
    </lineage>
</organism>
<dbReference type="InterPro" id="IPR003439">
    <property type="entry name" value="ABC_transporter-like_ATP-bd"/>
</dbReference>
<dbReference type="GO" id="GO:0098796">
    <property type="term" value="C:membrane protein complex"/>
    <property type="evidence" value="ECO:0007669"/>
    <property type="project" value="UniProtKB-ARBA"/>
</dbReference>
<evidence type="ECO:0000256" key="2">
    <source>
        <dbReference type="ARBA" id="ARBA00022448"/>
    </source>
</evidence>
<keyword evidence="3" id="KW-0547">Nucleotide-binding</keyword>
<evidence type="ECO:0000259" key="5">
    <source>
        <dbReference type="PROSITE" id="PS50893"/>
    </source>
</evidence>
<accession>A0A0G1AXL6</accession>
<dbReference type="AlphaFoldDB" id="A0A0G1AXL6"/>
<sequence length="232" mass="25362">MKMTPLQSPNSSIIKIKDIKRSFRLGTQTIDVLKGISLDIKKGEFVALMGPSGSGKSTLLNILGLLDVPTSGSYMLDEENVEKLSSDNLADIRNKKLGFIFQSFNLIPKVSALDNVVLPSIFYVKEETDKAVQLLTKLGLEDRLDHLPNELSGGQKQKVAIARSLINSPEILFADEPTGNLDSKSGDEVLEIILNLNKKDGKTIVMVTHDDSISAMADRVVHIKDGYLVNGL</sequence>
<proteinExistence type="inferred from homology"/>
<evidence type="ECO:0000256" key="3">
    <source>
        <dbReference type="ARBA" id="ARBA00022741"/>
    </source>
</evidence>
<dbReference type="InterPro" id="IPR027417">
    <property type="entry name" value="P-loop_NTPase"/>
</dbReference>
<dbReference type="InterPro" id="IPR003593">
    <property type="entry name" value="AAA+_ATPase"/>
</dbReference>
<comment type="similarity">
    <text evidence="1">Belongs to the ABC transporter superfamily.</text>
</comment>
<dbReference type="EMBL" id="LCCU01000005">
    <property type="protein sequence ID" value="KKS38841.1"/>
    <property type="molecule type" value="Genomic_DNA"/>
</dbReference>
<dbReference type="FunFam" id="3.40.50.300:FF:000032">
    <property type="entry name" value="Export ABC transporter ATP-binding protein"/>
    <property type="match status" value="1"/>
</dbReference>
<evidence type="ECO:0000256" key="4">
    <source>
        <dbReference type="ARBA" id="ARBA00022840"/>
    </source>
</evidence>
<dbReference type="InterPro" id="IPR017871">
    <property type="entry name" value="ABC_transporter-like_CS"/>
</dbReference>
<dbReference type="SMART" id="SM00382">
    <property type="entry name" value="AAA"/>
    <property type="match status" value="1"/>
</dbReference>
<dbReference type="Gene3D" id="3.40.50.300">
    <property type="entry name" value="P-loop containing nucleotide triphosphate hydrolases"/>
    <property type="match status" value="1"/>
</dbReference>
<feature type="domain" description="ABC transporter" evidence="5">
    <location>
        <begin position="14"/>
        <end position="232"/>
    </location>
</feature>
<evidence type="ECO:0000256" key="1">
    <source>
        <dbReference type="ARBA" id="ARBA00005417"/>
    </source>
</evidence>
<evidence type="ECO:0000313" key="6">
    <source>
        <dbReference type="EMBL" id="KKS38841.1"/>
    </source>
</evidence>
<protein>
    <recommendedName>
        <fullName evidence="5">ABC transporter domain-containing protein</fullName>
    </recommendedName>
</protein>
<reference evidence="6 7" key="1">
    <citation type="journal article" date="2015" name="Nature">
        <title>rRNA introns, odd ribosomes, and small enigmatic genomes across a large radiation of phyla.</title>
        <authorList>
            <person name="Brown C.T."/>
            <person name="Hug L.A."/>
            <person name="Thomas B.C."/>
            <person name="Sharon I."/>
            <person name="Castelle C.J."/>
            <person name="Singh A."/>
            <person name="Wilkins M.J."/>
            <person name="Williams K.H."/>
            <person name="Banfield J.F."/>
        </authorList>
    </citation>
    <scope>NUCLEOTIDE SEQUENCE [LARGE SCALE GENOMIC DNA]</scope>
</reference>
<dbReference type="GO" id="GO:0022857">
    <property type="term" value="F:transmembrane transporter activity"/>
    <property type="evidence" value="ECO:0007669"/>
    <property type="project" value="UniProtKB-ARBA"/>
</dbReference>
<dbReference type="Pfam" id="PF00005">
    <property type="entry name" value="ABC_tran"/>
    <property type="match status" value="1"/>
</dbReference>
<keyword evidence="4" id="KW-0067">ATP-binding</keyword>
<dbReference type="GO" id="GO:0016887">
    <property type="term" value="F:ATP hydrolysis activity"/>
    <property type="evidence" value="ECO:0007669"/>
    <property type="project" value="InterPro"/>
</dbReference>
<evidence type="ECO:0000313" key="7">
    <source>
        <dbReference type="Proteomes" id="UP000033847"/>
    </source>
</evidence>
<dbReference type="CDD" id="cd03255">
    <property type="entry name" value="ABC_MJ0796_LolCDE_FtsE"/>
    <property type="match status" value="1"/>
</dbReference>